<name>A0A564YGH6_HYMDI</name>
<keyword evidence="4" id="KW-1185">Reference proteome</keyword>
<evidence type="ECO:0000313" key="4">
    <source>
        <dbReference type="Proteomes" id="UP000321570"/>
    </source>
</evidence>
<feature type="signal peptide" evidence="2">
    <location>
        <begin position="1"/>
        <end position="21"/>
    </location>
</feature>
<keyword evidence="2" id="KW-0732">Signal</keyword>
<dbReference type="EMBL" id="CABIJS010000221">
    <property type="protein sequence ID" value="VUZ46387.1"/>
    <property type="molecule type" value="Genomic_DNA"/>
</dbReference>
<feature type="chain" id="PRO_5021872196" evidence="2">
    <location>
        <begin position="22"/>
        <end position="341"/>
    </location>
</feature>
<dbReference type="AlphaFoldDB" id="A0A564YGH6"/>
<accession>A0A564YGH6</accession>
<reference evidence="3 4" key="1">
    <citation type="submission" date="2019-07" db="EMBL/GenBank/DDBJ databases">
        <authorList>
            <person name="Jastrzebski P J."/>
            <person name="Paukszto L."/>
            <person name="Jastrzebski P J."/>
        </authorList>
    </citation>
    <scope>NUCLEOTIDE SEQUENCE [LARGE SCALE GENOMIC DNA]</scope>
    <source>
        <strain evidence="3 4">WMS-il1</strain>
    </source>
</reference>
<protein>
    <submittedName>
        <fullName evidence="3">Uncharacterized protein</fullName>
    </submittedName>
</protein>
<gene>
    <name evidence="3" type="ORF">WMSIL1_LOCUS6240</name>
</gene>
<feature type="region of interest" description="Disordered" evidence="1">
    <location>
        <begin position="210"/>
        <end position="234"/>
    </location>
</feature>
<proteinExistence type="predicted"/>
<evidence type="ECO:0000256" key="1">
    <source>
        <dbReference type="SAM" id="MobiDB-lite"/>
    </source>
</evidence>
<evidence type="ECO:0000313" key="3">
    <source>
        <dbReference type="EMBL" id="VUZ46387.1"/>
    </source>
</evidence>
<organism evidence="3 4">
    <name type="scientific">Hymenolepis diminuta</name>
    <name type="common">Rat tapeworm</name>
    <dbReference type="NCBI Taxonomy" id="6216"/>
    <lineage>
        <taxon>Eukaryota</taxon>
        <taxon>Metazoa</taxon>
        <taxon>Spiralia</taxon>
        <taxon>Lophotrochozoa</taxon>
        <taxon>Platyhelminthes</taxon>
        <taxon>Cestoda</taxon>
        <taxon>Eucestoda</taxon>
        <taxon>Cyclophyllidea</taxon>
        <taxon>Hymenolepididae</taxon>
        <taxon>Hymenolepis</taxon>
    </lineage>
</organism>
<sequence length="341" mass="37293">MRVKFVVVSLLLFCLIGLSFGVHLGGLSKGDIVETTDEIYEIEEDTIDVEDIPLMPSFPMEMGCSCTCDPLVDGQCILCEGCGADMFIGQGCEGVSDAELIVQTLPHIPIGYADWLMHMDPLLVNFVIHHHHDVASLVATAQTETLAHIVSSVPDFSEVLAPMHPDVILTVFQQIPYPCEYLQSIRREDAEMIVRKVGYFSHCLPKTTTTTTTTATGTTTTSSTTTPGPESTIANPEVSETVASTAPIDVESVFTKEELDYMATKVPQIRALLSKAIPEAVHTARIIHSDLKKIFDGLGEDFIKFLDSPNLVQMKTETLHALLKTMGKKNLAINAFAEFFA</sequence>
<feature type="compositionally biased region" description="Low complexity" evidence="1">
    <location>
        <begin position="210"/>
        <end position="226"/>
    </location>
</feature>
<evidence type="ECO:0000256" key="2">
    <source>
        <dbReference type="SAM" id="SignalP"/>
    </source>
</evidence>
<dbReference type="Proteomes" id="UP000321570">
    <property type="component" value="Unassembled WGS sequence"/>
</dbReference>